<comment type="similarity">
    <text evidence="6">Belongs to the OMP decarboxylase family. Type 1 subfamily.</text>
</comment>
<comment type="caution">
    <text evidence="6">Lacks conserved residue(s) required for the propagation of feature annotation.</text>
</comment>
<dbReference type="EC" id="4.1.1.23" evidence="6"/>
<feature type="active site" description="Proton donor" evidence="6">
    <location>
        <position position="66"/>
    </location>
</feature>
<evidence type="ECO:0000259" key="7">
    <source>
        <dbReference type="SMART" id="SM00934"/>
    </source>
</evidence>
<comment type="catalytic activity">
    <reaction evidence="6">
        <text>orotidine 5'-phosphate + H(+) = UMP + CO2</text>
        <dbReference type="Rhea" id="RHEA:11596"/>
        <dbReference type="ChEBI" id="CHEBI:15378"/>
        <dbReference type="ChEBI" id="CHEBI:16526"/>
        <dbReference type="ChEBI" id="CHEBI:57538"/>
        <dbReference type="ChEBI" id="CHEBI:57865"/>
        <dbReference type="EC" id="4.1.1.23"/>
    </reaction>
</comment>
<dbReference type="InterPro" id="IPR014732">
    <property type="entry name" value="OMPdecase"/>
</dbReference>
<dbReference type="CDD" id="cd04725">
    <property type="entry name" value="OMP_decarboxylase_like"/>
    <property type="match status" value="1"/>
</dbReference>
<keyword evidence="9" id="KW-1185">Reference proteome</keyword>
<dbReference type="InterPro" id="IPR013785">
    <property type="entry name" value="Aldolase_TIM"/>
</dbReference>
<feature type="binding site" evidence="6">
    <location>
        <position position="215"/>
    </location>
    <ligand>
        <name>substrate</name>
    </ligand>
</feature>
<evidence type="ECO:0000313" key="9">
    <source>
        <dbReference type="Proteomes" id="UP001595912"/>
    </source>
</evidence>
<organism evidence="8 9">
    <name type="scientific">Dactylosporangium cerinum</name>
    <dbReference type="NCBI Taxonomy" id="1434730"/>
    <lineage>
        <taxon>Bacteria</taxon>
        <taxon>Bacillati</taxon>
        <taxon>Actinomycetota</taxon>
        <taxon>Actinomycetes</taxon>
        <taxon>Micromonosporales</taxon>
        <taxon>Micromonosporaceae</taxon>
        <taxon>Dactylosporangium</taxon>
    </lineage>
</organism>
<evidence type="ECO:0000313" key="8">
    <source>
        <dbReference type="EMBL" id="MFC5002023.1"/>
    </source>
</evidence>
<dbReference type="HAMAP" id="MF_01200_B">
    <property type="entry name" value="OMPdecase_type1_B"/>
    <property type="match status" value="1"/>
</dbReference>
<sequence>MTTMDLTRRVIVALDFDTAGEASAVVERLGDACQSYKIGLQLLTAAGPALATTLAEAGKDVFLDLKLFEIPTSVAGAVRAAGRLGATMVTVHATGGSRILAAAVGAAAEFPRLRVVALTVVTSLTAADLAEVGVAASTEEQVTRLALLARAAGCHGVVAAPHDAAPLRRLLGSDQLIVTPGVTLPAPDPAGTDHARPAHPVDAFRAGASHVVIGRALTRAADPRAVLAAIAEELRISGDGTRSAGHGPDSPSR</sequence>
<dbReference type="SUPFAM" id="SSF51366">
    <property type="entry name" value="Ribulose-phoshate binding barrel"/>
    <property type="match status" value="1"/>
</dbReference>
<dbReference type="RefSeq" id="WP_380119720.1">
    <property type="nucleotide sequence ID" value="NZ_JBHSIU010000041.1"/>
</dbReference>
<reference evidence="9" key="1">
    <citation type="journal article" date="2019" name="Int. J. Syst. Evol. Microbiol.">
        <title>The Global Catalogue of Microorganisms (GCM) 10K type strain sequencing project: providing services to taxonomists for standard genome sequencing and annotation.</title>
        <authorList>
            <consortium name="The Broad Institute Genomics Platform"/>
            <consortium name="The Broad Institute Genome Sequencing Center for Infectious Disease"/>
            <person name="Wu L."/>
            <person name="Ma J."/>
        </authorList>
    </citation>
    <scope>NUCLEOTIDE SEQUENCE [LARGE SCALE GENOMIC DNA]</scope>
    <source>
        <strain evidence="9">CGMCC 4.7152</strain>
    </source>
</reference>
<comment type="subunit">
    <text evidence="6">Homodimer.</text>
</comment>
<feature type="domain" description="Orotidine 5'-phosphate decarboxylase" evidence="7">
    <location>
        <begin position="9"/>
        <end position="230"/>
    </location>
</feature>
<feature type="binding site" evidence="6">
    <location>
        <position position="37"/>
    </location>
    <ligand>
        <name>substrate</name>
    </ligand>
</feature>
<dbReference type="EMBL" id="JBHSIU010000041">
    <property type="protein sequence ID" value="MFC5002023.1"/>
    <property type="molecule type" value="Genomic_DNA"/>
</dbReference>
<dbReference type="NCBIfam" id="TIGR01740">
    <property type="entry name" value="pyrF"/>
    <property type="match status" value="1"/>
</dbReference>
<protein>
    <recommendedName>
        <fullName evidence="6">Orotidine 5'-phosphate decarboxylase</fullName>
        <ecNumber evidence="6">4.1.1.23</ecNumber>
    </recommendedName>
    <alternativeName>
        <fullName evidence="6">OMP decarboxylase</fullName>
        <shortName evidence="6">OMPDCase</shortName>
        <shortName evidence="6">OMPdecase</shortName>
    </alternativeName>
</protein>
<dbReference type="NCBIfam" id="NF001273">
    <property type="entry name" value="PRK00230.1"/>
    <property type="match status" value="1"/>
</dbReference>
<dbReference type="PANTHER" id="PTHR32119:SF2">
    <property type="entry name" value="OROTIDINE 5'-PHOSPHATE DECARBOXYLASE"/>
    <property type="match status" value="1"/>
</dbReference>
<feature type="binding site" evidence="6">
    <location>
        <position position="15"/>
    </location>
    <ligand>
        <name>substrate</name>
    </ligand>
</feature>
<dbReference type="GO" id="GO:0004590">
    <property type="term" value="F:orotidine-5'-phosphate decarboxylase activity"/>
    <property type="evidence" value="ECO:0007669"/>
    <property type="project" value="UniProtKB-EC"/>
</dbReference>
<dbReference type="InterPro" id="IPR047596">
    <property type="entry name" value="OMPdecase_bac"/>
</dbReference>
<dbReference type="PANTHER" id="PTHR32119">
    <property type="entry name" value="OROTIDINE 5'-PHOSPHATE DECARBOXYLASE"/>
    <property type="match status" value="1"/>
</dbReference>
<keyword evidence="5 6" id="KW-0456">Lyase</keyword>
<name>A0ABV9W0D5_9ACTN</name>
<keyword evidence="3 6" id="KW-0210">Decarboxylase</keyword>
<dbReference type="InterPro" id="IPR001754">
    <property type="entry name" value="OMPdeCOase_dom"/>
</dbReference>
<accession>A0ABV9W0D5</accession>
<evidence type="ECO:0000256" key="2">
    <source>
        <dbReference type="ARBA" id="ARBA00004861"/>
    </source>
</evidence>
<feature type="binding site" evidence="6">
    <location>
        <position position="214"/>
    </location>
    <ligand>
        <name>substrate</name>
    </ligand>
</feature>
<evidence type="ECO:0000256" key="1">
    <source>
        <dbReference type="ARBA" id="ARBA00002356"/>
    </source>
</evidence>
<dbReference type="SMART" id="SM00934">
    <property type="entry name" value="OMPdecase"/>
    <property type="match status" value="1"/>
</dbReference>
<evidence type="ECO:0000256" key="4">
    <source>
        <dbReference type="ARBA" id="ARBA00022975"/>
    </source>
</evidence>
<comment type="pathway">
    <text evidence="2 6">Pyrimidine metabolism; UMP biosynthesis via de novo pathway; UMP from orotate: step 2/2.</text>
</comment>
<proteinExistence type="inferred from homology"/>
<evidence type="ECO:0000256" key="6">
    <source>
        <dbReference type="HAMAP-Rule" id="MF_01200"/>
    </source>
</evidence>
<feature type="binding site" evidence="6">
    <location>
        <position position="122"/>
    </location>
    <ligand>
        <name>substrate</name>
    </ligand>
</feature>
<dbReference type="InterPro" id="IPR011060">
    <property type="entry name" value="RibuloseP-bd_barrel"/>
</dbReference>
<dbReference type="Pfam" id="PF00215">
    <property type="entry name" value="OMPdecase"/>
    <property type="match status" value="1"/>
</dbReference>
<comment type="caution">
    <text evidence="8">The sequence shown here is derived from an EMBL/GenBank/DDBJ whole genome shotgun (WGS) entry which is preliminary data.</text>
</comment>
<evidence type="ECO:0000256" key="3">
    <source>
        <dbReference type="ARBA" id="ARBA00022793"/>
    </source>
</evidence>
<evidence type="ECO:0000256" key="5">
    <source>
        <dbReference type="ARBA" id="ARBA00023239"/>
    </source>
</evidence>
<gene>
    <name evidence="6 8" type="primary">pyrF</name>
    <name evidence="8" type="ORF">ACFPIJ_29850</name>
</gene>
<keyword evidence="4 6" id="KW-0665">Pyrimidine biosynthesis</keyword>
<dbReference type="Gene3D" id="3.20.20.70">
    <property type="entry name" value="Aldolase class I"/>
    <property type="match status" value="1"/>
</dbReference>
<dbReference type="Proteomes" id="UP001595912">
    <property type="component" value="Unassembled WGS sequence"/>
</dbReference>
<comment type="function">
    <text evidence="1 6">Catalyzes the decarboxylation of orotidine 5'-monophosphate (OMP) to uridine 5'-monophosphate (UMP).</text>
</comment>